<feature type="domain" description="NAD-dependent epimerase/dehydratase" evidence="1">
    <location>
        <begin position="9"/>
        <end position="212"/>
    </location>
</feature>
<dbReference type="EMBL" id="JACKVK010000001">
    <property type="protein sequence ID" value="MCV7419269.1"/>
    <property type="molecule type" value="Genomic_DNA"/>
</dbReference>
<name>A0A9X3BR86_9MYCO</name>
<gene>
    <name evidence="2" type="ORF">H7K45_01830</name>
</gene>
<dbReference type="InterPro" id="IPR036291">
    <property type="entry name" value="NAD(P)-bd_dom_sf"/>
</dbReference>
<dbReference type="SUPFAM" id="SSF51735">
    <property type="entry name" value="NAD(P)-binding Rossmann-fold domains"/>
    <property type="match status" value="1"/>
</dbReference>
<dbReference type="AlphaFoldDB" id="A0A9X3BR86"/>
<reference evidence="2" key="1">
    <citation type="submission" date="2020-07" db="EMBL/GenBank/DDBJ databases">
        <authorList>
            <person name="Pettersson B.M.F."/>
            <person name="Behra P.R.K."/>
            <person name="Ramesh M."/>
            <person name="Das S."/>
            <person name="Dasgupta S."/>
            <person name="Kirsebom L.A."/>
        </authorList>
    </citation>
    <scope>NUCLEOTIDE SEQUENCE</scope>
    <source>
        <strain evidence="2">DSM 44838</strain>
    </source>
</reference>
<keyword evidence="3" id="KW-1185">Reference proteome</keyword>
<dbReference type="RefSeq" id="WP_263994014.1">
    <property type="nucleotide sequence ID" value="NZ_JACKVK010000001.1"/>
</dbReference>
<dbReference type="InterPro" id="IPR001509">
    <property type="entry name" value="Epimerase_deHydtase"/>
</dbReference>
<evidence type="ECO:0000259" key="1">
    <source>
        <dbReference type="Pfam" id="PF01370"/>
    </source>
</evidence>
<reference evidence="2" key="2">
    <citation type="journal article" date="2022" name="BMC Genomics">
        <title>Comparative genome analysis of mycobacteria focusing on tRNA and non-coding RNA.</title>
        <authorList>
            <person name="Behra P.R.K."/>
            <person name="Pettersson B.M.F."/>
            <person name="Ramesh M."/>
            <person name="Das S."/>
            <person name="Dasgupta S."/>
            <person name="Kirsebom L.A."/>
        </authorList>
    </citation>
    <scope>NUCLEOTIDE SEQUENCE</scope>
    <source>
        <strain evidence="2">DSM 44838</strain>
    </source>
</reference>
<proteinExistence type="predicted"/>
<dbReference type="Proteomes" id="UP001141629">
    <property type="component" value="Unassembled WGS sequence"/>
</dbReference>
<accession>A0A9X3BR86</accession>
<evidence type="ECO:0000313" key="2">
    <source>
        <dbReference type="EMBL" id="MCV7419269.1"/>
    </source>
</evidence>
<comment type="caution">
    <text evidence="2">The sequence shown here is derived from an EMBL/GenBank/DDBJ whole genome shotgun (WGS) entry which is preliminary data.</text>
</comment>
<evidence type="ECO:0000313" key="3">
    <source>
        <dbReference type="Proteomes" id="UP001141629"/>
    </source>
</evidence>
<sequence>MTTSDATTVVLGAGSGLGAEIARQLVALGHQVRGVTRSGNGIPVGVANHRADILDRSAAVAACRGASVVHLAANVPYPNWLDTFPAMVDNAIVAAESAGAKLVFTDNLYAYGPVDGPISEQTPEKPVGPKERLRSRLGRTLLDAHERGRVRVTIGRVSDYYGPDARMSLPDELVLEPLARGRNPLWFAPLDLPHTFGYSVDTAKALVVLGDDDRADGRVWHTPAAETLAVSDFISLAGSISGRIRRPLRLPGAVPRLMSLYDKRLRGYGELDHQRTKPWIVDHAAFDRTFGPLPLTSHEDGIAHTIAWYRDALR</sequence>
<dbReference type="Pfam" id="PF01370">
    <property type="entry name" value="Epimerase"/>
    <property type="match status" value="1"/>
</dbReference>
<organism evidence="2 3">
    <name type="scientific">Mycobacterium yunnanensis</name>
    <dbReference type="NCBI Taxonomy" id="368477"/>
    <lineage>
        <taxon>Bacteria</taxon>
        <taxon>Bacillati</taxon>
        <taxon>Actinomycetota</taxon>
        <taxon>Actinomycetes</taxon>
        <taxon>Mycobacteriales</taxon>
        <taxon>Mycobacteriaceae</taxon>
        <taxon>Mycobacterium</taxon>
    </lineage>
</organism>
<dbReference type="Gene3D" id="3.40.50.720">
    <property type="entry name" value="NAD(P)-binding Rossmann-like Domain"/>
    <property type="match status" value="1"/>
</dbReference>
<protein>
    <submittedName>
        <fullName evidence="2">NAD-dependent epimerase/dehydratase family protein</fullName>
    </submittedName>
</protein>